<sequence length="94" mass="10701">MNIPKGKMLKHPRHQNEVLKHMNDCCRPGARVTGEVMARHISDGGSNGRHLDDRPSLVPLRYGPFNLTAMELEMDRQMSDGPLWQPSPRLRFLG</sequence>
<proteinExistence type="predicted"/>
<reference evidence="1 2" key="1">
    <citation type="journal article" date="2021" name="BMC Genomics">
        <title>Datura genome reveals duplications of psychoactive alkaloid biosynthetic genes and high mutation rate following tissue culture.</title>
        <authorList>
            <person name="Rajewski A."/>
            <person name="Carter-House D."/>
            <person name="Stajich J."/>
            <person name="Litt A."/>
        </authorList>
    </citation>
    <scope>NUCLEOTIDE SEQUENCE [LARGE SCALE GENOMIC DNA]</scope>
    <source>
        <strain evidence="1">AR-01</strain>
    </source>
</reference>
<evidence type="ECO:0000313" key="2">
    <source>
        <dbReference type="Proteomes" id="UP000823775"/>
    </source>
</evidence>
<organism evidence="1 2">
    <name type="scientific">Datura stramonium</name>
    <name type="common">Jimsonweed</name>
    <name type="synonym">Common thornapple</name>
    <dbReference type="NCBI Taxonomy" id="4076"/>
    <lineage>
        <taxon>Eukaryota</taxon>
        <taxon>Viridiplantae</taxon>
        <taxon>Streptophyta</taxon>
        <taxon>Embryophyta</taxon>
        <taxon>Tracheophyta</taxon>
        <taxon>Spermatophyta</taxon>
        <taxon>Magnoliopsida</taxon>
        <taxon>eudicotyledons</taxon>
        <taxon>Gunneridae</taxon>
        <taxon>Pentapetalae</taxon>
        <taxon>asterids</taxon>
        <taxon>lamiids</taxon>
        <taxon>Solanales</taxon>
        <taxon>Solanaceae</taxon>
        <taxon>Solanoideae</taxon>
        <taxon>Datureae</taxon>
        <taxon>Datura</taxon>
    </lineage>
</organism>
<name>A0ABS8V7T9_DATST</name>
<protein>
    <submittedName>
        <fullName evidence="1">Uncharacterized protein</fullName>
    </submittedName>
</protein>
<comment type="caution">
    <text evidence="1">The sequence shown here is derived from an EMBL/GenBank/DDBJ whole genome shotgun (WGS) entry which is preliminary data.</text>
</comment>
<dbReference type="Proteomes" id="UP000823775">
    <property type="component" value="Unassembled WGS sequence"/>
</dbReference>
<accession>A0ABS8V7T9</accession>
<keyword evidence="2" id="KW-1185">Reference proteome</keyword>
<dbReference type="EMBL" id="JACEIK010003787">
    <property type="protein sequence ID" value="MCD9643113.1"/>
    <property type="molecule type" value="Genomic_DNA"/>
</dbReference>
<feature type="non-terminal residue" evidence="1">
    <location>
        <position position="94"/>
    </location>
</feature>
<gene>
    <name evidence="1" type="ORF">HAX54_030266</name>
</gene>
<evidence type="ECO:0000313" key="1">
    <source>
        <dbReference type="EMBL" id="MCD9643113.1"/>
    </source>
</evidence>